<evidence type="ECO:0000256" key="13">
    <source>
        <dbReference type="ARBA" id="ARBA00034808"/>
    </source>
</evidence>
<evidence type="ECO:0000256" key="16">
    <source>
        <dbReference type="SAM" id="MobiDB-lite"/>
    </source>
</evidence>
<keyword evidence="9" id="KW-0238">DNA-binding</keyword>
<evidence type="ECO:0000256" key="4">
    <source>
        <dbReference type="ARBA" id="ARBA00022763"/>
    </source>
</evidence>
<feature type="domain" description="UvrD-like helicase C-terminal" evidence="18">
    <location>
        <begin position="371"/>
        <end position="725"/>
    </location>
</feature>
<dbReference type="Gene3D" id="3.40.50.300">
    <property type="entry name" value="P-loop containing nucleotide triphosphate hydrolases"/>
    <property type="match status" value="3"/>
</dbReference>
<dbReference type="PROSITE" id="PS51217">
    <property type="entry name" value="UVRD_HELICASE_CTER"/>
    <property type="match status" value="1"/>
</dbReference>
<feature type="binding site" evidence="15">
    <location>
        <begin position="55"/>
        <end position="62"/>
    </location>
    <ligand>
        <name>ATP</name>
        <dbReference type="ChEBI" id="CHEBI:30616"/>
    </ligand>
</feature>
<evidence type="ECO:0000256" key="9">
    <source>
        <dbReference type="ARBA" id="ARBA00023125"/>
    </source>
</evidence>
<dbReference type="GO" id="GO:0043138">
    <property type="term" value="F:3'-5' DNA helicase activity"/>
    <property type="evidence" value="ECO:0007669"/>
    <property type="project" value="UniProtKB-EC"/>
</dbReference>
<keyword evidence="4" id="KW-0227">DNA damage</keyword>
<comment type="similarity">
    <text evidence="1">Belongs to the helicase family. UvrD subfamily.</text>
</comment>
<dbReference type="RefSeq" id="WP_172805054.1">
    <property type="nucleotide sequence ID" value="NZ_LT629732.1"/>
</dbReference>
<keyword evidence="6 15" id="KW-0347">Helicase</keyword>
<gene>
    <name evidence="19" type="ORF">SAMN04489717_5649</name>
</gene>
<dbReference type="InterPro" id="IPR014017">
    <property type="entry name" value="DNA_helicase_UvrD-like_C"/>
</dbReference>
<dbReference type="Gene3D" id="1.10.10.160">
    <property type="match status" value="1"/>
</dbReference>
<dbReference type="Pfam" id="PF13361">
    <property type="entry name" value="UvrD_C"/>
    <property type="match status" value="2"/>
</dbReference>
<dbReference type="GO" id="GO:0033202">
    <property type="term" value="C:DNA helicase complex"/>
    <property type="evidence" value="ECO:0007669"/>
    <property type="project" value="TreeGrafter"/>
</dbReference>
<dbReference type="Pfam" id="PF12705">
    <property type="entry name" value="PDDEXK_1"/>
    <property type="match status" value="1"/>
</dbReference>
<dbReference type="CDD" id="cd17932">
    <property type="entry name" value="DEXQc_UvrD"/>
    <property type="match status" value="1"/>
</dbReference>
<dbReference type="Gene3D" id="1.10.486.10">
    <property type="entry name" value="PCRA, domain 4"/>
    <property type="match status" value="2"/>
</dbReference>
<keyword evidence="5 15" id="KW-0378">Hydrolase</keyword>
<dbReference type="GO" id="GO:0000725">
    <property type="term" value="P:recombinational repair"/>
    <property type="evidence" value="ECO:0007669"/>
    <property type="project" value="TreeGrafter"/>
</dbReference>
<evidence type="ECO:0000256" key="15">
    <source>
        <dbReference type="PROSITE-ProRule" id="PRU00560"/>
    </source>
</evidence>
<evidence type="ECO:0000256" key="2">
    <source>
        <dbReference type="ARBA" id="ARBA00022722"/>
    </source>
</evidence>
<dbReference type="InterPro" id="IPR000212">
    <property type="entry name" value="DNA_helicase_UvrD/REP"/>
</dbReference>
<evidence type="ECO:0000259" key="17">
    <source>
        <dbReference type="PROSITE" id="PS51198"/>
    </source>
</evidence>
<dbReference type="InterPro" id="IPR013986">
    <property type="entry name" value="DExx_box_DNA_helicase_dom_sf"/>
</dbReference>
<evidence type="ECO:0000256" key="12">
    <source>
        <dbReference type="ARBA" id="ARBA00034617"/>
    </source>
</evidence>
<dbReference type="EC" id="5.6.2.4" evidence="13"/>
<dbReference type="Gene3D" id="3.90.320.10">
    <property type="match status" value="1"/>
</dbReference>
<dbReference type="PROSITE" id="PS51198">
    <property type="entry name" value="UVRD_HELICASE_ATP_BIND"/>
    <property type="match status" value="1"/>
</dbReference>
<comment type="catalytic activity">
    <reaction evidence="14">
        <text>ATP + H2O = ADP + phosphate + H(+)</text>
        <dbReference type="Rhea" id="RHEA:13065"/>
        <dbReference type="ChEBI" id="CHEBI:15377"/>
        <dbReference type="ChEBI" id="CHEBI:15378"/>
        <dbReference type="ChEBI" id="CHEBI:30616"/>
        <dbReference type="ChEBI" id="CHEBI:43474"/>
        <dbReference type="ChEBI" id="CHEBI:456216"/>
        <dbReference type="EC" id="5.6.2.4"/>
    </reaction>
</comment>
<organism evidence="19 20">
    <name type="scientific">Actinopolymorpha singaporensis</name>
    <dbReference type="NCBI Taxonomy" id="117157"/>
    <lineage>
        <taxon>Bacteria</taxon>
        <taxon>Bacillati</taxon>
        <taxon>Actinomycetota</taxon>
        <taxon>Actinomycetes</taxon>
        <taxon>Propionibacteriales</taxon>
        <taxon>Actinopolymorphaceae</taxon>
        <taxon>Actinopolymorpha</taxon>
    </lineage>
</organism>
<evidence type="ECO:0000256" key="7">
    <source>
        <dbReference type="ARBA" id="ARBA00022839"/>
    </source>
</evidence>
<sequence length="1165" mass="124804">MTEQLSATQLALPLVRPDGVRYTAVDLARLLRQHPPTAEQAAVIQAPLEPGVIVAGAGSGKTETMAARVVWLVANGLVLPEQVLGLTFTRKAARELSARIRHRLGQLRARGHVSLEADGDAPPGEVNVATYDAYAQRIVSEHALRLGREPASRLVTPATAWQYATRVVETYDGPMDAVEAAFSTVVDAVLALHGEMSGHLVTAEQVAEFTEELVATVTSKPAVARTRKALYSNVAEALARQQARVALLPLVRAFEAEKRRREAVDFADQAALAARLAEGFAEVGERERERYPVVLLDEYQDTSHAQLAMLRGLFGGRTGHPVTAVGDPCQSIYGWRGASAATLTSFGSHFRTSDGTPAPTRSLTTSFRNGSSVLQVANVLATPLRQGGLDVRELAAHPANPKGRVVVSLHHTVDDEAADVAARARAVWDADADNRAKGKSGRTVAVLVRRRSQIDRLAHELRAAGLPVEVVGVGGLLSAPAVSDVVATLRVLADPGRGDALMRLLTGARWRIGPRDLDALGRWARRLAAAPGLSGGPGGSGGSGESAGSGSGAGEPGGGHAVAEPGKGSAATGPAEPAEPADQAEPDDVDNASIIDALDAVDTAPADGWFSPEGRRRLTLFAHELRSLRRRAAQPLVDLVADVVRTLGLDVEIAARTGDVAVSRADLDAFLDVAVAFAESGEGVSVAAFLAYLDAADTEERGLEPGQVEVAEERVQVLTVHGAKGLEWDVVFVPGLVEGVFPTAGAKDKAWLTDLGALPFPLRGDRDALPVLDVEHALDQKEVKEAFDQFVEDCGERARIEERRLAYVAVTRARQLLVCSGYRWDETQRPREPGEYLLEIADACRAGAGKVGIWHGEVDLAAGNPLTAQPRRHAWPYDPLTPQRRSELEVGAELVRRSKAELAAGRELPTEVAQAALEWQRDVDLLLTERARRVDREDIVVTLPDRLSVSQLVQLRREPEALARSIRRPVPPAPNPLARRGTAFHAWLESRYGLPQLLDIDELPGSADAEAEPDEDLIALQDAFLGSEWADRQPLEVEVPFELLVGGVVVRGRADAVFPVEGSASPNVDDGSPVTAIVGGRPVTAIEVVDWKTGRPPRDAEDEAARTVQLAAYRLAWARLTGLPLERVRAAFHYVRHNRTVRPVDLLDADGLEALISGIPEEDGD</sequence>
<keyword evidence="11" id="KW-0413">Isomerase</keyword>
<keyword evidence="8 15" id="KW-0067">ATP-binding</keyword>
<dbReference type="SUPFAM" id="SSF52540">
    <property type="entry name" value="P-loop containing nucleoside triphosphate hydrolases"/>
    <property type="match status" value="1"/>
</dbReference>
<dbReference type="PANTHER" id="PTHR11070">
    <property type="entry name" value="UVRD / RECB / PCRA DNA HELICASE FAMILY MEMBER"/>
    <property type="match status" value="1"/>
</dbReference>
<dbReference type="STRING" id="117157.SAMN04489717_5649"/>
<feature type="compositionally biased region" description="Gly residues" evidence="16">
    <location>
        <begin position="533"/>
        <end position="560"/>
    </location>
</feature>
<evidence type="ECO:0000313" key="20">
    <source>
        <dbReference type="Proteomes" id="UP000198983"/>
    </source>
</evidence>
<reference evidence="19 20" key="1">
    <citation type="submission" date="2016-10" db="EMBL/GenBank/DDBJ databases">
        <authorList>
            <person name="de Groot N.N."/>
        </authorList>
    </citation>
    <scope>NUCLEOTIDE SEQUENCE [LARGE SCALE GENOMIC DNA]</scope>
    <source>
        <strain evidence="19 20">DSM 22024</strain>
    </source>
</reference>
<dbReference type="GO" id="GO:0004527">
    <property type="term" value="F:exonuclease activity"/>
    <property type="evidence" value="ECO:0007669"/>
    <property type="project" value="UniProtKB-KW"/>
</dbReference>
<comment type="catalytic activity">
    <reaction evidence="12">
        <text>Couples ATP hydrolysis with the unwinding of duplex DNA by translocating in the 3'-5' direction.</text>
        <dbReference type="EC" id="5.6.2.4"/>
    </reaction>
</comment>
<dbReference type="PANTHER" id="PTHR11070:SF55">
    <property type="entry name" value="DNA 3'-5' HELICASE"/>
    <property type="match status" value="1"/>
</dbReference>
<evidence type="ECO:0000256" key="3">
    <source>
        <dbReference type="ARBA" id="ARBA00022741"/>
    </source>
</evidence>
<dbReference type="InterPro" id="IPR011604">
    <property type="entry name" value="PDDEXK-like_dom_sf"/>
</dbReference>
<evidence type="ECO:0000259" key="18">
    <source>
        <dbReference type="PROSITE" id="PS51217"/>
    </source>
</evidence>
<evidence type="ECO:0000256" key="8">
    <source>
        <dbReference type="ARBA" id="ARBA00022840"/>
    </source>
</evidence>
<dbReference type="GO" id="GO:0003677">
    <property type="term" value="F:DNA binding"/>
    <property type="evidence" value="ECO:0007669"/>
    <property type="project" value="UniProtKB-KW"/>
</dbReference>
<dbReference type="Pfam" id="PF00580">
    <property type="entry name" value="UvrD-helicase"/>
    <property type="match status" value="1"/>
</dbReference>
<keyword evidence="10" id="KW-0234">DNA repair</keyword>
<keyword evidence="20" id="KW-1185">Reference proteome</keyword>
<dbReference type="AlphaFoldDB" id="A0A1H1YRF3"/>
<keyword evidence="7" id="KW-0269">Exonuclease</keyword>
<evidence type="ECO:0000256" key="11">
    <source>
        <dbReference type="ARBA" id="ARBA00023235"/>
    </source>
</evidence>
<keyword evidence="3 15" id="KW-0547">Nucleotide-binding</keyword>
<dbReference type="InterPro" id="IPR038726">
    <property type="entry name" value="PDDEXK_AddAB-type"/>
</dbReference>
<evidence type="ECO:0000256" key="6">
    <source>
        <dbReference type="ARBA" id="ARBA00022806"/>
    </source>
</evidence>
<evidence type="ECO:0000256" key="14">
    <source>
        <dbReference type="ARBA" id="ARBA00048988"/>
    </source>
</evidence>
<protein>
    <recommendedName>
        <fullName evidence="13">DNA 3'-5' helicase</fullName>
        <ecNumber evidence="13">5.6.2.4</ecNumber>
    </recommendedName>
</protein>
<dbReference type="EMBL" id="LT629732">
    <property type="protein sequence ID" value="SDT23940.1"/>
    <property type="molecule type" value="Genomic_DNA"/>
</dbReference>
<dbReference type="InterPro" id="IPR027417">
    <property type="entry name" value="P-loop_NTPase"/>
</dbReference>
<feature type="domain" description="UvrD-like helicase ATP-binding" evidence="17">
    <location>
        <begin position="34"/>
        <end position="370"/>
    </location>
</feature>
<dbReference type="Proteomes" id="UP000198983">
    <property type="component" value="Chromosome I"/>
</dbReference>
<feature type="region of interest" description="Disordered" evidence="16">
    <location>
        <begin position="531"/>
        <end position="587"/>
    </location>
</feature>
<dbReference type="GO" id="GO:0005524">
    <property type="term" value="F:ATP binding"/>
    <property type="evidence" value="ECO:0007669"/>
    <property type="project" value="UniProtKB-UniRule"/>
</dbReference>
<proteinExistence type="inferred from homology"/>
<name>A0A1H1YRF3_9ACTN</name>
<dbReference type="GO" id="GO:0005829">
    <property type="term" value="C:cytosol"/>
    <property type="evidence" value="ECO:0007669"/>
    <property type="project" value="TreeGrafter"/>
</dbReference>
<evidence type="ECO:0000256" key="5">
    <source>
        <dbReference type="ARBA" id="ARBA00022801"/>
    </source>
</evidence>
<keyword evidence="2" id="KW-0540">Nuclease</keyword>
<accession>A0A1H1YRF3</accession>
<evidence type="ECO:0000256" key="10">
    <source>
        <dbReference type="ARBA" id="ARBA00023204"/>
    </source>
</evidence>
<evidence type="ECO:0000313" key="19">
    <source>
        <dbReference type="EMBL" id="SDT23940.1"/>
    </source>
</evidence>
<evidence type="ECO:0000256" key="1">
    <source>
        <dbReference type="ARBA" id="ARBA00009922"/>
    </source>
</evidence>
<dbReference type="InterPro" id="IPR014016">
    <property type="entry name" value="UvrD-like_ATP-bd"/>
</dbReference>